<accession>A0A0B6YAM3</accession>
<dbReference type="EMBL" id="HACG01005625">
    <property type="protein sequence ID" value="CEK52490.1"/>
    <property type="molecule type" value="Transcribed_RNA"/>
</dbReference>
<gene>
    <name evidence="2" type="primary">ORF17011</name>
</gene>
<keyword evidence="1" id="KW-1133">Transmembrane helix</keyword>
<evidence type="ECO:0000256" key="1">
    <source>
        <dbReference type="SAM" id="Phobius"/>
    </source>
</evidence>
<keyword evidence="1" id="KW-0812">Transmembrane</keyword>
<proteinExistence type="predicted"/>
<sequence length="56" mass="6411">MIRMPKAAGDAAEEKKRVDEENKLAKMVTVQNIFAFFVVLSLIRAAPWALEHLQRK</sequence>
<protein>
    <submittedName>
        <fullName evidence="2">Uncharacterized protein</fullName>
    </submittedName>
</protein>
<dbReference type="AlphaFoldDB" id="A0A0B6YAM3"/>
<reference evidence="2" key="1">
    <citation type="submission" date="2014-12" db="EMBL/GenBank/DDBJ databases">
        <title>Insight into the proteome of Arion vulgaris.</title>
        <authorList>
            <person name="Aradska J."/>
            <person name="Bulat T."/>
            <person name="Smidak R."/>
            <person name="Sarate P."/>
            <person name="Gangsoo J."/>
            <person name="Sialana F."/>
            <person name="Bilban M."/>
            <person name="Lubec G."/>
        </authorList>
    </citation>
    <scope>NUCLEOTIDE SEQUENCE</scope>
    <source>
        <tissue evidence="2">Skin</tissue>
    </source>
</reference>
<keyword evidence="1" id="KW-0472">Membrane</keyword>
<evidence type="ECO:0000313" key="2">
    <source>
        <dbReference type="EMBL" id="CEK52490.1"/>
    </source>
</evidence>
<organism evidence="2">
    <name type="scientific">Arion vulgaris</name>
    <dbReference type="NCBI Taxonomy" id="1028688"/>
    <lineage>
        <taxon>Eukaryota</taxon>
        <taxon>Metazoa</taxon>
        <taxon>Spiralia</taxon>
        <taxon>Lophotrochozoa</taxon>
        <taxon>Mollusca</taxon>
        <taxon>Gastropoda</taxon>
        <taxon>Heterobranchia</taxon>
        <taxon>Euthyneura</taxon>
        <taxon>Panpulmonata</taxon>
        <taxon>Eupulmonata</taxon>
        <taxon>Stylommatophora</taxon>
        <taxon>Helicina</taxon>
        <taxon>Arionoidea</taxon>
        <taxon>Arionidae</taxon>
        <taxon>Arion</taxon>
    </lineage>
</organism>
<feature type="transmembrane region" description="Helical" evidence="1">
    <location>
        <begin position="33"/>
        <end position="50"/>
    </location>
</feature>
<name>A0A0B6YAM3_9EUPU</name>